<reference evidence="1 2" key="1">
    <citation type="submission" date="2024-02" db="EMBL/GenBank/DDBJ databases">
        <title>Chromosome-level genome assembly of the Eurasian Minnow (Phoxinus phoxinus).</title>
        <authorList>
            <person name="Oriowo T.O."/>
            <person name="Martin S."/>
            <person name="Stange M."/>
            <person name="Chrysostomakis Y."/>
            <person name="Brown T."/>
            <person name="Winkler S."/>
            <person name="Kukowka S."/>
            <person name="Myers E.W."/>
            <person name="Bohne A."/>
        </authorList>
    </citation>
    <scope>NUCLEOTIDE SEQUENCE [LARGE SCALE GENOMIC DNA]</scope>
    <source>
        <strain evidence="1">ZFMK-TIS-60720</strain>
        <tissue evidence="1">Whole Organism</tissue>
    </source>
</reference>
<dbReference type="AlphaFoldDB" id="A0AAN9DC77"/>
<name>A0AAN9DC77_9TELE</name>
<accession>A0AAN9DC77</accession>
<comment type="caution">
    <text evidence="1">The sequence shown here is derived from an EMBL/GenBank/DDBJ whole genome shotgun (WGS) entry which is preliminary data.</text>
</comment>
<evidence type="ECO:0000313" key="1">
    <source>
        <dbReference type="EMBL" id="KAK7168618.1"/>
    </source>
</evidence>
<protein>
    <submittedName>
        <fullName evidence="1">Uncharacterized protein</fullName>
    </submittedName>
</protein>
<dbReference type="EMBL" id="JAYKXH010000005">
    <property type="protein sequence ID" value="KAK7168618.1"/>
    <property type="molecule type" value="Genomic_DNA"/>
</dbReference>
<dbReference type="Proteomes" id="UP001364617">
    <property type="component" value="Unassembled WGS sequence"/>
</dbReference>
<organism evidence="1 2">
    <name type="scientific">Phoxinus phoxinus</name>
    <name type="common">Eurasian minnow</name>
    <dbReference type="NCBI Taxonomy" id="58324"/>
    <lineage>
        <taxon>Eukaryota</taxon>
        <taxon>Metazoa</taxon>
        <taxon>Chordata</taxon>
        <taxon>Craniata</taxon>
        <taxon>Vertebrata</taxon>
        <taxon>Euteleostomi</taxon>
        <taxon>Actinopterygii</taxon>
        <taxon>Neopterygii</taxon>
        <taxon>Teleostei</taxon>
        <taxon>Ostariophysi</taxon>
        <taxon>Cypriniformes</taxon>
        <taxon>Leuciscidae</taxon>
        <taxon>Phoxininae</taxon>
        <taxon>Phoxinus</taxon>
    </lineage>
</organism>
<sequence>MKSVQGRISSAGWRCFSALLCVTDLGRSDQEEVVTREITGSDTDWKYLTLSHKLTQELLDLLSISPGKTDRRIQESGREA</sequence>
<keyword evidence="2" id="KW-1185">Reference proteome</keyword>
<evidence type="ECO:0000313" key="2">
    <source>
        <dbReference type="Proteomes" id="UP001364617"/>
    </source>
</evidence>
<gene>
    <name evidence="1" type="ORF">R3I93_004825</name>
</gene>
<proteinExistence type="predicted"/>